<keyword evidence="2" id="KW-1185">Reference proteome</keyword>
<comment type="caution">
    <text evidence="1">The sequence shown here is derived from an EMBL/GenBank/DDBJ whole genome shotgun (WGS) entry which is preliminary data.</text>
</comment>
<evidence type="ECO:0000313" key="2">
    <source>
        <dbReference type="Proteomes" id="UP001620626"/>
    </source>
</evidence>
<proteinExistence type="predicted"/>
<dbReference type="EMBL" id="JBICBT010000684">
    <property type="protein sequence ID" value="KAL3105471.1"/>
    <property type="molecule type" value="Genomic_DNA"/>
</dbReference>
<evidence type="ECO:0000313" key="1">
    <source>
        <dbReference type="EMBL" id="KAL3105471.1"/>
    </source>
</evidence>
<gene>
    <name evidence="1" type="ORF">niasHT_030339</name>
</gene>
<sequence>MVAEGRQFLLDLFRRHFGGEHLCYYINLLVCSLALSSAEPMTEKLFDYRLNKLPKWLQDELRTKMSIENEMWKKKPTAI</sequence>
<dbReference type="Proteomes" id="UP001620626">
    <property type="component" value="Unassembled WGS sequence"/>
</dbReference>
<dbReference type="AlphaFoldDB" id="A0ABD2KRF8"/>
<accession>A0ABD2KRF8</accession>
<protein>
    <submittedName>
        <fullName evidence="1">Uncharacterized protein</fullName>
    </submittedName>
</protein>
<organism evidence="1 2">
    <name type="scientific">Heterodera trifolii</name>
    <dbReference type="NCBI Taxonomy" id="157864"/>
    <lineage>
        <taxon>Eukaryota</taxon>
        <taxon>Metazoa</taxon>
        <taxon>Ecdysozoa</taxon>
        <taxon>Nematoda</taxon>
        <taxon>Chromadorea</taxon>
        <taxon>Rhabditida</taxon>
        <taxon>Tylenchina</taxon>
        <taxon>Tylenchomorpha</taxon>
        <taxon>Tylenchoidea</taxon>
        <taxon>Heteroderidae</taxon>
        <taxon>Heteroderinae</taxon>
        <taxon>Heterodera</taxon>
    </lineage>
</organism>
<reference evidence="1 2" key="1">
    <citation type="submission" date="2024-10" db="EMBL/GenBank/DDBJ databases">
        <authorList>
            <person name="Kim D."/>
        </authorList>
    </citation>
    <scope>NUCLEOTIDE SEQUENCE [LARGE SCALE GENOMIC DNA]</scope>
    <source>
        <strain evidence="1">BH-2024</strain>
    </source>
</reference>
<name>A0ABD2KRF8_9BILA</name>